<sequence>DELQEAISDYATSKERGEYTDDFESDEDGMLNDIGKELAESNSGSASTERSVAGSPLLSDDALHKAVDLENEAADDLNLSFHEKKFQQIMVLEGENIHHDRKDGEEQCLEGQNEDNGRKNNEEVLHDNSESDDLPIDELHNKRNQEENQPKTKPRMHKKGKASSSGEKKSLSPLVHMHGRHEGPAKIPHQCAWHRKLYSQCPLTQFGYIAKHINPPKLECFSMDGFLDTHFEKQKQYSKPMKFLLICPLNFFLPLDQYQKTVSISDLKLEDSGRKSPSVDSSDGMMKVTEGQIITNTMQEESVNDQSEHGEARNTSKNLVKVLLIHSLPLFGTMSTTSVHLKRKGKTVPSTSPVSSQHLGSLKMLEDKCMQKKSPEFNKVENLREAVFQNWLEKKNHLLLELKRSEKKKAEILRNNTEKKEALKREESIACYEAWKKKKEKEAKKLSEKKKLEELKENKSGEQNEEKAEAAQAAFKKWEERKVECLREQSRKEKQKERMRKKIEEDLVAEKRRVSVSAVKKWNEKKEEFIKKKKVEKLLEKRKREMQQAKREEKSEKAMEEYERWL</sequence>
<feature type="compositionally biased region" description="Basic and acidic residues" evidence="1">
    <location>
        <begin position="137"/>
        <end position="150"/>
    </location>
</feature>
<dbReference type="GO" id="GO:0000281">
    <property type="term" value="P:mitotic cytokinesis"/>
    <property type="evidence" value="ECO:0007669"/>
    <property type="project" value="InterPro"/>
</dbReference>
<gene>
    <name evidence="2" type="primary">Map9</name>
    <name evidence="2" type="ORF">SITEUR_R15613</name>
</gene>
<feature type="region of interest" description="Disordered" evidence="1">
    <location>
        <begin position="1"/>
        <end position="29"/>
    </location>
</feature>
<dbReference type="InterPro" id="IPR026106">
    <property type="entry name" value="MAP9"/>
</dbReference>
<evidence type="ECO:0000256" key="1">
    <source>
        <dbReference type="SAM" id="MobiDB-lite"/>
    </source>
</evidence>
<dbReference type="PANTHER" id="PTHR14739:SF9">
    <property type="entry name" value="MICROTUBULE-ASSOCIATED PROTEIN 9"/>
    <property type="match status" value="1"/>
</dbReference>
<comment type="caution">
    <text evidence="2">The sequence shown here is derived from an EMBL/GenBank/DDBJ whole genome shotgun (WGS) entry which is preliminary data.</text>
</comment>
<dbReference type="GO" id="GO:0000235">
    <property type="term" value="C:astral microtubule"/>
    <property type="evidence" value="ECO:0007669"/>
    <property type="project" value="TreeGrafter"/>
</dbReference>
<feature type="region of interest" description="Disordered" evidence="1">
    <location>
        <begin position="101"/>
        <end position="170"/>
    </location>
</feature>
<proteinExistence type="predicted"/>
<dbReference type="Proteomes" id="UP000583915">
    <property type="component" value="Unassembled WGS sequence"/>
</dbReference>
<keyword evidence="3" id="KW-1185">Reference proteome</keyword>
<feature type="non-terminal residue" evidence="2">
    <location>
        <position position="1"/>
    </location>
</feature>
<feature type="compositionally biased region" description="Basic residues" evidence="1">
    <location>
        <begin position="152"/>
        <end position="161"/>
    </location>
</feature>
<dbReference type="AlphaFoldDB" id="A0A7L1V9N4"/>
<evidence type="ECO:0000313" key="3">
    <source>
        <dbReference type="Proteomes" id="UP000583915"/>
    </source>
</evidence>
<dbReference type="PANTHER" id="PTHR14739">
    <property type="entry name" value="MICROTUBULE-ASSOCIATED PROTEIN 9"/>
    <property type="match status" value="1"/>
</dbReference>
<reference evidence="2 3" key="1">
    <citation type="submission" date="2019-09" db="EMBL/GenBank/DDBJ databases">
        <title>Bird 10,000 Genomes (B10K) Project - Family phase.</title>
        <authorList>
            <person name="Zhang G."/>
        </authorList>
    </citation>
    <scope>NUCLEOTIDE SEQUENCE [LARGE SCALE GENOMIC DNA]</scope>
    <source>
        <strain evidence="2">B10K-DU-002-25</strain>
        <tissue evidence="2">Muscle</tissue>
    </source>
</reference>
<feature type="compositionally biased region" description="Basic and acidic residues" evidence="1">
    <location>
        <begin position="115"/>
        <end position="129"/>
    </location>
</feature>
<feature type="non-terminal residue" evidence="2">
    <location>
        <position position="566"/>
    </location>
</feature>
<protein>
    <submittedName>
        <fullName evidence="2">MAP9 protein</fullName>
    </submittedName>
</protein>
<dbReference type="EMBL" id="VXBS01005741">
    <property type="protein sequence ID" value="NXO81851.1"/>
    <property type="molecule type" value="Genomic_DNA"/>
</dbReference>
<organism evidence="2 3">
    <name type="scientific">Sitta europaea</name>
    <name type="common">Eurasian nuthatch</name>
    <dbReference type="NCBI Taxonomy" id="50251"/>
    <lineage>
        <taxon>Eukaryota</taxon>
        <taxon>Metazoa</taxon>
        <taxon>Chordata</taxon>
        <taxon>Craniata</taxon>
        <taxon>Vertebrata</taxon>
        <taxon>Euteleostomi</taxon>
        <taxon>Archelosauria</taxon>
        <taxon>Archosauria</taxon>
        <taxon>Dinosauria</taxon>
        <taxon>Saurischia</taxon>
        <taxon>Theropoda</taxon>
        <taxon>Coelurosauria</taxon>
        <taxon>Aves</taxon>
        <taxon>Neognathae</taxon>
        <taxon>Neoaves</taxon>
        <taxon>Telluraves</taxon>
        <taxon>Australaves</taxon>
        <taxon>Passeriformes</taxon>
        <taxon>Sittidae</taxon>
        <taxon>Sitta</taxon>
    </lineage>
</organism>
<accession>A0A7L1V9N4</accession>
<feature type="region of interest" description="Disordered" evidence="1">
    <location>
        <begin position="544"/>
        <end position="566"/>
    </location>
</feature>
<name>A0A7L1V9N4_SITEU</name>
<feature type="compositionally biased region" description="Acidic residues" evidence="1">
    <location>
        <begin position="20"/>
        <end position="29"/>
    </location>
</feature>
<dbReference type="GO" id="GO:1902412">
    <property type="term" value="P:regulation of mitotic cytokinesis"/>
    <property type="evidence" value="ECO:0007669"/>
    <property type="project" value="TreeGrafter"/>
</dbReference>
<dbReference type="GO" id="GO:0008017">
    <property type="term" value="F:microtubule binding"/>
    <property type="evidence" value="ECO:0007669"/>
    <property type="project" value="TreeGrafter"/>
</dbReference>
<evidence type="ECO:0000313" key="2">
    <source>
        <dbReference type="EMBL" id="NXO81851.1"/>
    </source>
</evidence>
<dbReference type="GO" id="GO:0090307">
    <property type="term" value="P:mitotic spindle assembly"/>
    <property type="evidence" value="ECO:0007669"/>
    <property type="project" value="TreeGrafter"/>
</dbReference>